<organism evidence="10 11">
    <name type="scientific">Podarcis lilfordi</name>
    <name type="common">Lilford's wall lizard</name>
    <dbReference type="NCBI Taxonomy" id="74358"/>
    <lineage>
        <taxon>Eukaryota</taxon>
        <taxon>Metazoa</taxon>
        <taxon>Chordata</taxon>
        <taxon>Craniata</taxon>
        <taxon>Vertebrata</taxon>
        <taxon>Euteleostomi</taxon>
        <taxon>Lepidosauria</taxon>
        <taxon>Squamata</taxon>
        <taxon>Bifurcata</taxon>
        <taxon>Unidentata</taxon>
        <taxon>Episquamata</taxon>
        <taxon>Laterata</taxon>
        <taxon>Lacertibaenia</taxon>
        <taxon>Lacertidae</taxon>
        <taxon>Podarcis</taxon>
    </lineage>
</organism>
<evidence type="ECO:0000256" key="8">
    <source>
        <dbReference type="SAM" id="SignalP"/>
    </source>
</evidence>
<keyword evidence="5" id="KW-0430">Lectin</keyword>
<dbReference type="GO" id="GO:0001868">
    <property type="term" value="P:regulation of complement activation, lectin pathway"/>
    <property type="evidence" value="ECO:0007669"/>
    <property type="project" value="UniProtKB-ARBA"/>
</dbReference>
<evidence type="ECO:0000256" key="5">
    <source>
        <dbReference type="ARBA" id="ARBA00022734"/>
    </source>
</evidence>
<evidence type="ECO:0000256" key="1">
    <source>
        <dbReference type="ARBA" id="ARBA00002219"/>
    </source>
</evidence>
<dbReference type="GO" id="GO:0046872">
    <property type="term" value="F:metal ion binding"/>
    <property type="evidence" value="ECO:0007669"/>
    <property type="project" value="UniProtKB-KW"/>
</dbReference>
<dbReference type="Proteomes" id="UP001178461">
    <property type="component" value="Chromosome 7"/>
</dbReference>
<keyword evidence="6" id="KW-0106">Calcium</keyword>
<feature type="domain" description="Fucolectin tachylectin-4 pentraxin-1" evidence="9">
    <location>
        <begin position="31"/>
        <end position="177"/>
    </location>
</feature>
<dbReference type="GO" id="GO:0042806">
    <property type="term" value="F:fucose binding"/>
    <property type="evidence" value="ECO:0007669"/>
    <property type="project" value="UniProtKB-ARBA"/>
</dbReference>
<gene>
    <name evidence="10" type="ORF">PODLI_1B043578</name>
</gene>
<dbReference type="SMART" id="SM00607">
    <property type="entry name" value="FTP"/>
    <property type="match status" value="1"/>
</dbReference>
<reference evidence="10" key="1">
    <citation type="submission" date="2022-12" db="EMBL/GenBank/DDBJ databases">
        <authorList>
            <person name="Alioto T."/>
            <person name="Alioto T."/>
            <person name="Gomez Garrido J."/>
        </authorList>
    </citation>
    <scope>NUCLEOTIDE SEQUENCE</scope>
</reference>
<name>A0AA35PBP1_9SAUR</name>
<evidence type="ECO:0000313" key="10">
    <source>
        <dbReference type="EMBL" id="CAI5778807.1"/>
    </source>
</evidence>
<dbReference type="AlphaFoldDB" id="A0AA35PBP1"/>
<dbReference type="InterPro" id="IPR008979">
    <property type="entry name" value="Galactose-bd-like_sf"/>
</dbReference>
<keyword evidence="7" id="KW-1015">Disulfide bond</keyword>
<dbReference type="PANTHER" id="PTHR45713:SF11">
    <property type="entry name" value="FUCOLECTIN TACHYLECTIN-4 PENTRAXIN-1 DOMAIN-CONTAINING PROTEIN"/>
    <property type="match status" value="1"/>
</dbReference>
<dbReference type="InterPro" id="IPR006585">
    <property type="entry name" value="FTP1"/>
</dbReference>
<comment type="function">
    <text evidence="1">Acts as a defensive agent. Recognizes blood group fucosylated oligosaccharides including A, B, H and Lewis B-type antigens. Does not recognize Lewis A antigen and has low affinity for monovalent haptens.</text>
</comment>
<evidence type="ECO:0000313" key="11">
    <source>
        <dbReference type="Proteomes" id="UP001178461"/>
    </source>
</evidence>
<comment type="subunit">
    <text evidence="3">Homotrimer.</text>
</comment>
<keyword evidence="4" id="KW-0479">Metal-binding</keyword>
<evidence type="ECO:0000256" key="6">
    <source>
        <dbReference type="ARBA" id="ARBA00022837"/>
    </source>
</evidence>
<evidence type="ECO:0000259" key="9">
    <source>
        <dbReference type="SMART" id="SM00607"/>
    </source>
</evidence>
<dbReference type="Pfam" id="PF22633">
    <property type="entry name" value="F5_F8_type_C_2"/>
    <property type="match status" value="1"/>
</dbReference>
<dbReference type="Gene3D" id="2.60.120.260">
    <property type="entry name" value="Galactose-binding domain-like"/>
    <property type="match status" value="1"/>
</dbReference>
<feature type="signal peptide" evidence="8">
    <location>
        <begin position="1"/>
        <end position="20"/>
    </location>
</feature>
<comment type="similarity">
    <text evidence="2">Belongs to the fucolectin family.</text>
</comment>
<evidence type="ECO:0000256" key="7">
    <source>
        <dbReference type="ARBA" id="ARBA00023157"/>
    </source>
</evidence>
<sequence>MLLTWVSMLTLALLAGSGDAQSCKPELQGTAHNLAKGRPAFQSSIYPNQVFTGAKNAVDGNCDGFFVGGSCTHTNQDQDPWWYVDLGDEYAISAVVVKNRQGCCSERLRGAQIHVGDSVVDHGKSNPLCGTITDTSLGSVSTLYCNWLKGRFVSVNIPGRAEYLTLCEVEVYGTKAEDQC</sequence>
<keyword evidence="11" id="KW-1185">Reference proteome</keyword>
<dbReference type="PANTHER" id="PTHR45713">
    <property type="entry name" value="FTP DOMAIN-CONTAINING PROTEIN"/>
    <property type="match status" value="1"/>
</dbReference>
<proteinExistence type="inferred from homology"/>
<dbReference type="EMBL" id="OX395132">
    <property type="protein sequence ID" value="CAI5778807.1"/>
    <property type="molecule type" value="Genomic_DNA"/>
</dbReference>
<dbReference type="GO" id="GO:0010185">
    <property type="term" value="P:regulation of cellular defense response"/>
    <property type="evidence" value="ECO:0007669"/>
    <property type="project" value="UniProtKB-ARBA"/>
</dbReference>
<dbReference type="SUPFAM" id="SSF49785">
    <property type="entry name" value="Galactose-binding domain-like"/>
    <property type="match status" value="1"/>
</dbReference>
<evidence type="ECO:0000256" key="2">
    <source>
        <dbReference type="ARBA" id="ARBA00010147"/>
    </source>
</evidence>
<feature type="chain" id="PRO_5041416700" description="Fucolectin tachylectin-4 pentraxin-1 domain-containing protein" evidence="8">
    <location>
        <begin position="21"/>
        <end position="180"/>
    </location>
</feature>
<evidence type="ECO:0000256" key="3">
    <source>
        <dbReference type="ARBA" id="ARBA00011233"/>
    </source>
</evidence>
<keyword evidence="8" id="KW-0732">Signal</keyword>
<evidence type="ECO:0000256" key="4">
    <source>
        <dbReference type="ARBA" id="ARBA00022723"/>
    </source>
</evidence>
<dbReference type="InterPro" id="IPR051941">
    <property type="entry name" value="BG_Antigen-Binding_Lectin"/>
</dbReference>
<protein>
    <recommendedName>
        <fullName evidence="9">Fucolectin tachylectin-4 pentraxin-1 domain-containing protein</fullName>
    </recommendedName>
</protein>
<accession>A0AA35PBP1</accession>